<keyword evidence="9" id="KW-1185">Reference proteome</keyword>
<keyword evidence="6" id="KW-0449">Lipoprotein</keyword>
<dbReference type="GO" id="GO:0031505">
    <property type="term" value="P:fungal-type cell wall organization"/>
    <property type="evidence" value="ECO:0007669"/>
    <property type="project" value="TreeGrafter"/>
</dbReference>
<accession>A0A6A5RRY6</accession>
<keyword evidence="6" id="KW-0808">Transferase</keyword>
<feature type="region of interest" description="Disordered" evidence="7">
    <location>
        <begin position="296"/>
        <end position="320"/>
    </location>
</feature>
<keyword evidence="6" id="KW-0472">Membrane</keyword>
<dbReference type="RefSeq" id="XP_033451363.1">
    <property type="nucleotide sequence ID" value="XM_033589458.1"/>
</dbReference>
<dbReference type="GO" id="GO:0005886">
    <property type="term" value="C:plasma membrane"/>
    <property type="evidence" value="ECO:0007669"/>
    <property type="project" value="UniProtKB-SubCell"/>
</dbReference>
<dbReference type="EMBL" id="ML978961">
    <property type="protein sequence ID" value="KAF1931115.1"/>
    <property type="molecule type" value="Genomic_DNA"/>
</dbReference>
<feature type="region of interest" description="Disordered" evidence="7">
    <location>
        <begin position="375"/>
        <end position="412"/>
    </location>
</feature>
<keyword evidence="8" id="KW-0378">Hydrolase</keyword>
<sequence length="433" mass="45909">MLRSIAACAFAGAVAVDAIATISAKGSKFFTSDGDQFYVKGIAYQLVPDDPLIDATQCGLDAALMKTIGTNSIRVYHVDPKQDHTKCMSAFADAGIYIWLDLDTFTTQIEQTAPKWNATQLDAFTAVMDEFQQYDNLAGFFVGNEVLTTANGSVAAPYVKAAARDVKAHRDAKKYRKIPIGYSAADIATLRPMLQNYLACGSNASESLDFFSLNAYSWCGDSSYQTSGYSMLEANSTEYNIPIFMSETGCNVVRPRTFQDQNALYGDMADTWSGSIIYEWIEESNDYGLVSYGSKVDPASPSAPPDGYPRSGTPTPVQPDFSNLAAVWKTLNPTGVKESAYSPTNSAPECPAQTSGVWDVNPTAALPTLGQTYNEQAATGSASRSGSSKPSGTASGSAQASASSTGAASDGLSRELTGAGAALVAVMAVFAWM</sequence>
<keyword evidence="3" id="KW-0732">Signal</keyword>
<organism evidence="8 9">
    <name type="scientific">Didymella exigua CBS 183.55</name>
    <dbReference type="NCBI Taxonomy" id="1150837"/>
    <lineage>
        <taxon>Eukaryota</taxon>
        <taxon>Fungi</taxon>
        <taxon>Dikarya</taxon>
        <taxon>Ascomycota</taxon>
        <taxon>Pezizomycotina</taxon>
        <taxon>Dothideomycetes</taxon>
        <taxon>Pleosporomycetidae</taxon>
        <taxon>Pleosporales</taxon>
        <taxon>Pleosporineae</taxon>
        <taxon>Didymellaceae</taxon>
        <taxon>Didymella</taxon>
    </lineage>
</organism>
<evidence type="ECO:0000256" key="5">
    <source>
        <dbReference type="ARBA" id="ARBA00023180"/>
    </source>
</evidence>
<evidence type="ECO:0000313" key="9">
    <source>
        <dbReference type="Proteomes" id="UP000800082"/>
    </source>
</evidence>
<evidence type="ECO:0000256" key="4">
    <source>
        <dbReference type="ARBA" id="ARBA00023157"/>
    </source>
</evidence>
<reference evidence="8" key="1">
    <citation type="journal article" date="2020" name="Stud. Mycol.">
        <title>101 Dothideomycetes genomes: a test case for predicting lifestyles and emergence of pathogens.</title>
        <authorList>
            <person name="Haridas S."/>
            <person name="Albert R."/>
            <person name="Binder M."/>
            <person name="Bloem J."/>
            <person name="Labutti K."/>
            <person name="Salamov A."/>
            <person name="Andreopoulos B."/>
            <person name="Baker S."/>
            <person name="Barry K."/>
            <person name="Bills G."/>
            <person name="Bluhm B."/>
            <person name="Cannon C."/>
            <person name="Castanera R."/>
            <person name="Culley D."/>
            <person name="Daum C."/>
            <person name="Ezra D."/>
            <person name="Gonzalez J."/>
            <person name="Henrissat B."/>
            <person name="Kuo A."/>
            <person name="Liang C."/>
            <person name="Lipzen A."/>
            <person name="Lutzoni F."/>
            <person name="Magnuson J."/>
            <person name="Mondo S."/>
            <person name="Nolan M."/>
            <person name="Ohm R."/>
            <person name="Pangilinan J."/>
            <person name="Park H.-J."/>
            <person name="Ramirez L."/>
            <person name="Alfaro M."/>
            <person name="Sun H."/>
            <person name="Tritt A."/>
            <person name="Yoshinaga Y."/>
            <person name="Zwiers L.-H."/>
            <person name="Turgeon B."/>
            <person name="Goodwin S."/>
            <person name="Spatafora J."/>
            <person name="Crous P."/>
            <person name="Grigoriev I."/>
        </authorList>
    </citation>
    <scope>NUCLEOTIDE SEQUENCE</scope>
    <source>
        <strain evidence="8">CBS 183.55</strain>
    </source>
</reference>
<keyword evidence="6" id="KW-0336">GPI-anchor</keyword>
<dbReference type="GO" id="GO:0016787">
    <property type="term" value="F:hydrolase activity"/>
    <property type="evidence" value="ECO:0007669"/>
    <property type="project" value="UniProtKB-KW"/>
</dbReference>
<keyword evidence="5" id="KW-0325">Glycoprotein</keyword>
<dbReference type="Gene3D" id="3.20.20.80">
    <property type="entry name" value="Glycosidases"/>
    <property type="match status" value="1"/>
</dbReference>
<dbReference type="InterPro" id="IPR004886">
    <property type="entry name" value="Glucanosyltransferase"/>
</dbReference>
<gene>
    <name evidence="8" type="ORF">M421DRAFT_339903</name>
</gene>
<name>A0A6A5RRY6_9PLEO</name>
<dbReference type="PANTHER" id="PTHR31468">
    <property type="entry name" value="1,3-BETA-GLUCANOSYLTRANSFERASE GAS1"/>
    <property type="match status" value="1"/>
</dbReference>
<evidence type="ECO:0000313" key="8">
    <source>
        <dbReference type="EMBL" id="KAF1931115.1"/>
    </source>
</evidence>
<evidence type="ECO:0000256" key="2">
    <source>
        <dbReference type="ARBA" id="ARBA00007528"/>
    </source>
</evidence>
<evidence type="ECO:0000256" key="1">
    <source>
        <dbReference type="ARBA" id="ARBA00004609"/>
    </source>
</evidence>
<evidence type="ECO:0000256" key="3">
    <source>
        <dbReference type="ARBA" id="ARBA00022729"/>
    </source>
</evidence>
<dbReference type="AlphaFoldDB" id="A0A6A5RRY6"/>
<dbReference type="FunFam" id="3.20.20.80:FF:000038">
    <property type="entry name" value="1,3-beta-glucanosyltransferase"/>
    <property type="match status" value="1"/>
</dbReference>
<dbReference type="OrthoDB" id="421038at2759"/>
<dbReference type="Pfam" id="PF03198">
    <property type="entry name" value="Glyco_hydro_72"/>
    <property type="match status" value="1"/>
</dbReference>
<dbReference type="SUPFAM" id="SSF51445">
    <property type="entry name" value="(Trans)glycosidases"/>
    <property type="match status" value="1"/>
</dbReference>
<evidence type="ECO:0000256" key="6">
    <source>
        <dbReference type="RuleBase" id="RU361209"/>
    </source>
</evidence>
<feature type="compositionally biased region" description="Low complexity" evidence="7">
    <location>
        <begin position="377"/>
        <end position="409"/>
    </location>
</feature>
<comment type="similarity">
    <text evidence="2 6">Belongs to the glycosyl hydrolase 72 family.</text>
</comment>
<dbReference type="GO" id="GO:0071970">
    <property type="term" value="P:fungal-type cell wall (1-&gt;3)-beta-D-glucan biosynthetic process"/>
    <property type="evidence" value="ECO:0007669"/>
    <property type="project" value="TreeGrafter"/>
</dbReference>
<evidence type="ECO:0000256" key="7">
    <source>
        <dbReference type="SAM" id="MobiDB-lite"/>
    </source>
</evidence>
<feature type="region of interest" description="Disordered" evidence="7">
    <location>
        <begin position="337"/>
        <end position="359"/>
    </location>
</feature>
<dbReference type="Proteomes" id="UP000800082">
    <property type="component" value="Unassembled WGS sequence"/>
</dbReference>
<keyword evidence="4" id="KW-1015">Disulfide bond</keyword>
<dbReference type="InterPro" id="IPR017853">
    <property type="entry name" value="GH"/>
</dbReference>
<proteinExistence type="inferred from homology"/>
<dbReference type="GO" id="GO:0098552">
    <property type="term" value="C:side of membrane"/>
    <property type="evidence" value="ECO:0007669"/>
    <property type="project" value="UniProtKB-KW"/>
</dbReference>
<dbReference type="PANTHER" id="PTHR31468:SF8">
    <property type="entry name" value="1,3-BETA-GLUCANOSYLTRANSFERASE GAS2"/>
    <property type="match status" value="1"/>
</dbReference>
<comment type="function">
    <text evidence="6">Splits internally a 1,3-beta-glucan molecule and transfers the newly generated reducing end (the donor) to the non-reducing end of another 1,3-beta-glucan molecule (the acceptor) forming a 1,3-beta linkage, resulting in the elongation of 1,3-beta-glucan chains in the cell wall.</text>
</comment>
<feature type="compositionally biased region" description="Polar residues" evidence="7">
    <location>
        <begin position="341"/>
        <end position="356"/>
    </location>
</feature>
<protein>
    <recommendedName>
        <fullName evidence="6">1,3-beta-glucanosyltransferase</fullName>
        <ecNumber evidence="6">2.4.1.-</ecNumber>
    </recommendedName>
</protein>
<dbReference type="GeneID" id="54347105"/>
<dbReference type="EC" id="2.4.1.-" evidence="6"/>
<comment type="subcellular location">
    <subcellularLocation>
        <location evidence="1 6">Cell membrane</location>
        <topology evidence="1 6">Lipid-anchor</topology>
        <topology evidence="1 6">GPI-anchor</topology>
    </subcellularLocation>
</comment>
<dbReference type="GO" id="GO:0042124">
    <property type="term" value="F:1,3-beta-glucanosyltransferase activity"/>
    <property type="evidence" value="ECO:0007669"/>
    <property type="project" value="TreeGrafter"/>
</dbReference>